<dbReference type="RefSeq" id="WP_280572500.1">
    <property type="nucleotide sequence ID" value="NZ_JARXRM010000010.1"/>
</dbReference>
<accession>A0ABT6J5B0</accession>
<keyword evidence="2" id="KW-1185">Reference proteome</keyword>
<proteinExistence type="predicted"/>
<name>A0ABT6J5B0_9GAMM</name>
<dbReference type="EMBL" id="JARXRM010000010">
    <property type="protein sequence ID" value="MDH5821737.1"/>
    <property type="molecule type" value="Genomic_DNA"/>
</dbReference>
<reference evidence="1 2" key="1">
    <citation type="submission" date="2023-04" db="EMBL/GenBank/DDBJ databases">
        <title>Luteimonas endophyticus RD2P54.</title>
        <authorList>
            <person name="Sun J.-Q."/>
        </authorList>
    </citation>
    <scope>NUCLEOTIDE SEQUENCE [LARGE SCALE GENOMIC DNA]</scope>
    <source>
        <strain evidence="1 2">RD2P54</strain>
    </source>
</reference>
<sequence>MAAALFGGYRWWQGQEAEAAAAAPSPNGFVQVEMPDGAPRNTVLVLAPPNCPSEQAQRAESLIAALDGQGIPVKRGSGIDFEVANPTPEQIAGIDRAVAVFRAGAPAVFVNGMAMSNPTASQAAAEYRRTRL</sequence>
<evidence type="ECO:0000313" key="1">
    <source>
        <dbReference type="EMBL" id="MDH5821737.1"/>
    </source>
</evidence>
<gene>
    <name evidence="1" type="ORF">QFW77_01840</name>
</gene>
<dbReference type="Proteomes" id="UP001156940">
    <property type="component" value="Unassembled WGS sequence"/>
</dbReference>
<organism evidence="1 2">
    <name type="scientific">Luteimonas endophytica</name>
    <dbReference type="NCBI Taxonomy" id="3042023"/>
    <lineage>
        <taxon>Bacteria</taxon>
        <taxon>Pseudomonadati</taxon>
        <taxon>Pseudomonadota</taxon>
        <taxon>Gammaproteobacteria</taxon>
        <taxon>Lysobacterales</taxon>
        <taxon>Lysobacteraceae</taxon>
        <taxon>Luteimonas</taxon>
    </lineage>
</organism>
<evidence type="ECO:0000313" key="2">
    <source>
        <dbReference type="Proteomes" id="UP001156940"/>
    </source>
</evidence>
<comment type="caution">
    <text evidence="1">The sequence shown here is derived from an EMBL/GenBank/DDBJ whole genome shotgun (WGS) entry which is preliminary data.</text>
</comment>
<protein>
    <submittedName>
        <fullName evidence="1">Uncharacterized protein</fullName>
    </submittedName>
</protein>